<protein>
    <submittedName>
        <fullName evidence="2">Uncharacterized protein</fullName>
    </submittedName>
</protein>
<evidence type="ECO:0000313" key="3">
    <source>
        <dbReference type="Proteomes" id="UP000241426"/>
    </source>
</evidence>
<sequence length="123" mass="14876">MLRSNFNHMDEGEYVWNCSRIFFPIKLFIEEKLNKYVAFYCKEISKVCFFEELLWRYFNVMNFMSESVITNKILKIEKWKSFLLSCLLFGVIIFLIILTIFLILIKIKKTIIMTLIGPFFTRN</sequence>
<dbReference type="EMBL" id="PYNF01000018">
    <property type="protein sequence ID" value="PSU95704.1"/>
    <property type="molecule type" value="Genomic_DNA"/>
</dbReference>
<organism evidence="2 3">
    <name type="scientific">Photobacterium kishitanii</name>
    <dbReference type="NCBI Taxonomy" id="318456"/>
    <lineage>
        <taxon>Bacteria</taxon>
        <taxon>Pseudomonadati</taxon>
        <taxon>Pseudomonadota</taxon>
        <taxon>Gammaproteobacteria</taxon>
        <taxon>Vibrionales</taxon>
        <taxon>Vibrionaceae</taxon>
        <taxon>Photobacterium</taxon>
    </lineage>
</organism>
<evidence type="ECO:0000256" key="1">
    <source>
        <dbReference type="SAM" id="Phobius"/>
    </source>
</evidence>
<feature type="transmembrane region" description="Helical" evidence="1">
    <location>
        <begin position="82"/>
        <end position="105"/>
    </location>
</feature>
<keyword evidence="1" id="KW-1133">Transmembrane helix</keyword>
<gene>
    <name evidence="2" type="ORF">C9J27_17680</name>
</gene>
<dbReference type="AlphaFoldDB" id="A0A2T3KED9"/>
<keyword evidence="1" id="KW-0472">Membrane</keyword>
<name>A0A2T3KED9_9GAMM</name>
<accession>A0A2T3KED9</accession>
<proteinExistence type="predicted"/>
<dbReference type="Proteomes" id="UP000241426">
    <property type="component" value="Unassembled WGS sequence"/>
</dbReference>
<comment type="caution">
    <text evidence="2">The sequence shown here is derived from an EMBL/GenBank/DDBJ whole genome shotgun (WGS) entry which is preliminary data.</text>
</comment>
<reference evidence="2 3" key="1">
    <citation type="submission" date="2018-01" db="EMBL/GenBank/DDBJ databases">
        <title>Whole genome sequencing of Histamine producing bacteria.</title>
        <authorList>
            <person name="Butler K."/>
        </authorList>
    </citation>
    <scope>NUCLEOTIDE SEQUENCE [LARGE SCALE GENOMIC DNA]</scope>
    <source>
        <strain evidence="2 3">FS-7.2</strain>
    </source>
</reference>
<keyword evidence="1" id="KW-0812">Transmembrane</keyword>
<evidence type="ECO:0000313" key="2">
    <source>
        <dbReference type="EMBL" id="PSU95704.1"/>
    </source>
</evidence>